<gene>
    <name evidence="7" type="ORF">GCM10017771_50000</name>
</gene>
<dbReference type="CDD" id="cd02440">
    <property type="entry name" value="AdoMet_MTases"/>
    <property type="match status" value="1"/>
</dbReference>
<keyword evidence="1" id="KW-0489">Methyltransferase</keyword>
<dbReference type="SUPFAM" id="SSF46785">
    <property type="entry name" value="Winged helix' DNA-binding domain"/>
    <property type="match status" value="1"/>
</dbReference>
<dbReference type="GO" id="GO:0032259">
    <property type="term" value="P:methylation"/>
    <property type="evidence" value="ECO:0007669"/>
    <property type="project" value="UniProtKB-KW"/>
</dbReference>
<dbReference type="InterPro" id="IPR012967">
    <property type="entry name" value="COMT_dimerisation"/>
</dbReference>
<keyword evidence="8" id="KW-1185">Reference proteome</keyword>
<dbReference type="Pfam" id="PF08100">
    <property type="entry name" value="Dimerisation"/>
    <property type="match status" value="1"/>
</dbReference>
<dbReference type="Pfam" id="PF00891">
    <property type="entry name" value="Methyltransf_2"/>
    <property type="match status" value="1"/>
</dbReference>
<dbReference type="InterPro" id="IPR036388">
    <property type="entry name" value="WH-like_DNA-bd_sf"/>
</dbReference>
<dbReference type="Proteomes" id="UP000603227">
    <property type="component" value="Unassembled WGS sequence"/>
</dbReference>
<evidence type="ECO:0000313" key="8">
    <source>
        <dbReference type="Proteomes" id="UP000603227"/>
    </source>
</evidence>
<accession>A0A919DBY6</accession>
<dbReference type="InterPro" id="IPR036390">
    <property type="entry name" value="WH_DNA-bd_sf"/>
</dbReference>
<feature type="domain" description="O-methyltransferase C-terminal" evidence="5">
    <location>
        <begin position="157"/>
        <end position="344"/>
    </location>
</feature>
<feature type="active site" description="Proton acceptor" evidence="4">
    <location>
        <position position="271"/>
    </location>
</feature>
<name>A0A919DBY6_9ACTN</name>
<reference evidence="7" key="1">
    <citation type="journal article" date="2014" name="Int. J. Syst. Evol. Microbiol.">
        <title>Complete genome sequence of Corynebacterium casei LMG S-19264T (=DSM 44701T), isolated from a smear-ripened cheese.</title>
        <authorList>
            <consortium name="US DOE Joint Genome Institute (JGI-PGF)"/>
            <person name="Walter F."/>
            <person name="Albersmeier A."/>
            <person name="Kalinowski J."/>
            <person name="Ruckert C."/>
        </authorList>
    </citation>
    <scope>NUCLEOTIDE SEQUENCE</scope>
    <source>
        <strain evidence="7">CGMCC 4.7403</strain>
    </source>
</reference>
<dbReference type="Gene3D" id="3.40.50.150">
    <property type="entry name" value="Vaccinia Virus protein VP39"/>
    <property type="match status" value="1"/>
</dbReference>
<protein>
    <submittedName>
        <fullName evidence="7">O-methyltransferase</fullName>
    </submittedName>
</protein>
<dbReference type="InterPro" id="IPR001077">
    <property type="entry name" value="COMT_C"/>
</dbReference>
<evidence type="ECO:0000259" key="6">
    <source>
        <dbReference type="Pfam" id="PF08100"/>
    </source>
</evidence>
<evidence type="ECO:0000313" key="7">
    <source>
        <dbReference type="EMBL" id="GHE33035.1"/>
    </source>
</evidence>
<feature type="domain" description="O-methyltransferase dimerisation" evidence="6">
    <location>
        <begin position="15"/>
        <end position="91"/>
    </location>
</feature>
<dbReference type="InterPro" id="IPR029063">
    <property type="entry name" value="SAM-dependent_MTases_sf"/>
</dbReference>
<dbReference type="InterPro" id="IPR016461">
    <property type="entry name" value="COMT-like"/>
</dbReference>
<reference evidence="7" key="2">
    <citation type="submission" date="2020-09" db="EMBL/GenBank/DDBJ databases">
        <authorList>
            <person name="Sun Q."/>
            <person name="Zhou Y."/>
        </authorList>
    </citation>
    <scope>NUCLEOTIDE SEQUENCE</scope>
    <source>
        <strain evidence="7">CGMCC 4.7403</strain>
    </source>
</reference>
<proteinExistence type="predicted"/>
<evidence type="ECO:0000256" key="2">
    <source>
        <dbReference type="ARBA" id="ARBA00022679"/>
    </source>
</evidence>
<dbReference type="PROSITE" id="PS51683">
    <property type="entry name" value="SAM_OMT_II"/>
    <property type="match status" value="1"/>
</dbReference>
<dbReference type="Gene3D" id="1.10.10.10">
    <property type="entry name" value="Winged helix-like DNA-binding domain superfamily/Winged helix DNA-binding domain"/>
    <property type="match status" value="1"/>
</dbReference>
<evidence type="ECO:0000256" key="3">
    <source>
        <dbReference type="ARBA" id="ARBA00022691"/>
    </source>
</evidence>
<evidence type="ECO:0000259" key="5">
    <source>
        <dbReference type="Pfam" id="PF00891"/>
    </source>
</evidence>
<evidence type="ECO:0000256" key="1">
    <source>
        <dbReference type="ARBA" id="ARBA00022603"/>
    </source>
</evidence>
<dbReference type="GO" id="GO:0008171">
    <property type="term" value="F:O-methyltransferase activity"/>
    <property type="evidence" value="ECO:0007669"/>
    <property type="project" value="InterPro"/>
</dbReference>
<dbReference type="EMBL" id="BNAT01000018">
    <property type="protein sequence ID" value="GHE33035.1"/>
    <property type="molecule type" value="Genomic_DNA"/>
</dbReference>
<evidence type="ECO:0000256" key="4">
    <source>
        <dbReference type="PIRSR" id="PIRSR005739-1"/>
    </source>
</evidence>
<keyword evidence="3" id="KW-0949">S-adenosyl-L-methionine</keyword>
<organism evidence="7 8">
    <name type="scientific">Streptomyces capitiformicae</name>
    <dbReference type="NCBI Taxonomy" id="2014920"/>
    <lineage>
        <taxon>Bacteria</taxon>
        <taxon>Bacillati</taxon>
        <taxon>Actinomycetota</taxon>
        <taxon>Actinomycetes</taxon>
        <taxon>Kitasatosporales</taxon>
        <taxon>Streptomycetaceae</taxon>
        <taxon>Streptomyces</taxon>
    </lineage>
</organism>
<dbReference type="GO" id="GO:0046983">
    <property type="term" value="F:protein dimerization activity"/>
    <property type="evidence" value="ECO:0007669"/>
    <property type="project" value="InterPro"/>
</dbReference>
<sequence>MNEHTHPHSPHDIISLATAFWTSKALLSAVELKVFAALAEKPRTADELRADLSLKGRGAPDLLDALVSVGLLDRSAEGIYQNTPLADTYLNPQRPATDITGYLEYLNSAFPAWSQLSAAVRSGGRLNRNEALAAAADGGRETVRGGVLLEGDPTADTFGEAYSTPEQVTGFVRSMTGFSLGAHLALTTRFDWSAARSVVDVGCAEGAFLAHILTAHEHLEGTGFDLPQVADSFAAYLGDSPAVGRARFVAGDFFHEPLPSADVIVMGHVLHDWNLDIKKMLIRKAYEALPPSGSLLIYEMLIDDDRRKHTTGMLTSLNVSLASAGGLGYTGAEASSWLTEAGFREVTVRHLDGPDHMVVGVK</sequence>
<dbReference type="PIRSF" id="PIRSF005739">
    <property type="entry name" value="O-mtase"/>
    <property type="match status" value="1"/>
</dbReference>
<dbReference type="AlphaFoldDB" id="A0A919DBY6"/>
<dbReference type="PANTHER" id="PTHR43712:SF2">
    <property type="entry name" value="O-METHYLTRANSFERASE CICE"/>
    <property type="match status" value="1"/>
</dbReference>
<dbReference type="RefSeq" id="WP_189784686.1">
    <property type="nucleotide sequence ID" value="NZ_BNAT01000018.1"/>
</dbReference>
<keyword evidence="2" id="KW-0808">Transferase</keyword>
<dbReference type="FunFam" id="1.10.10.10:FF:000358">
    <property type="entry name" value="Acetylserotonin O-methyltransferase"/>
    <property type="match status" value="1"/>
</dbReference>
<dbReference type="PANTHER" id="PTHR43712">
    <property type="entry name" value="PUTATIVE (AFU_ORTHOLOGUE AFUA_4G14580)-RELATED"/>
    <property type="match status" value="1"/>
</dbReference>
<comment type="caution">
    <text evidence="7">The sequence shown here is derived from an EMBL/GenBank/DDBJ whole genome shotgun (WGS) entry which is preliminary data.</text>
</comment>
<dbReference type="SUPFAM" id="SSF53335">
    <property type="entry name" value="S-adenosyl-L-methionine-dependent methyltransferases"/>
    <property type="match status" value="1"/>
</dbReference>